<proteinExistence type="predicted"/>
<dbReference type="AlphaFoldDB" id="A0A8H4AEH0"/>
<protein>
    <recommendedName>
        <fullName evidence="6">Autophagy-related protein 27</fullName>
    </recommendedName>
</protein>
<comment type="caution">
    <text evidence="4">The sequence shown here is derived from an EMBL/GenBank/DDBJ whole genome shotgun (WGS) entry which is preliminary data.</text>
</comment>
<feature type="transmembrane region" description="Helical" evidence="2">
    <location>
        <begin position="218"/>
        <end position="238"/>
    </location>
</feature>
<name>A0A8H4AEH0_GIGMA</name>
<feature type="signal peptide" evidence="3">
    <location>
        <begin position="1"/>
        <end position="22"/>
    </location>
</feature>
<gene>
    <name evidence="4" type="ORF">F8M41_022800</name>
</gene>
<evidence type="ECO:0000256" key="1">
    <source>
        <dbReference type="SAM" id="MobiDB-lite"/>
    </source>
</evidence>
<feature type="region of interest" description="Disordered" evidence="1">
    <location>
        <begin position="278"/>
        <end position="311"/>
    </location>
</feature>
<dbReference type="Gene3D" id="2.60.270.50">
    <property type="match status" value="1"/>
</dbReference>
<evidence type="ECO:0000313" key="4">
    <source>
        <dbReference type="EMBL" id="KAF0485499.1"/>
    </source>
</evidence>
<feature type="compositionally biased region" description="Pro residues" evidence="1">
    <location>
        <begin position="302"/>
        <end position="311"/>
    </location>
</feature>
<sequence length="311" mass="36168">MSPKQFIIFVILLVFSIIFTYSAPYDTIENDTIKNDTIENYTIKNNTTENDEFEKEDIGFFCRNGASLHCCPHLANRIANEYYSRCASIILINNSGYNMTLNIVNLEDGRWVTSDDYGDNSININCEPHSLLEHESEAISSVTNHFLGGVQGYVSYIIEDDKSSQFIISWEVSPIGSQKYYFSFLDESYMQDYQVNFEYSFGNTIYQVKIDKKTSLPMSWLISIFLFVFFITIPFFCYQCMTSGRKVDGTIGRQFYEPLGQHERQRQQKRRTYSNIYTNDSRYGQQGQQGQSSYNNFNSNDQPPPYHQIFP</sequence>
<evidence type="ECO:0008006" key="6">
    <source>
        <dbReference type="Google" id="ProtNLM"/>
    </source>
</evidence>
<keyword evidence="2" id="KW-0472">Membrane</keyword>
<keyword evidence="3" id="KW-0732">Signal</keyword>
<evidence type="ECO:0000313" key="5">
    <source>
        <dbReference type="Proteomes" id="UP000439903"/>
    </source>
</evidence>
<feature type="chain" id="PRO_5033986986" description="Autophagy-related protein 27" evidence="3">
    <location>
        <begin position="23"/>
        <end position="311"/>
    </location>
</feature>
<accession>A0A8H4AEH0</accession>
<keyword evidence="5" id="KW-1185">Reference proteome</keyword>
<dbReference type="OrthoDB" id="2409572at2759"/>
<reference evidence="4 5" key="1">
    <citation type="journal article" date="2019" name="Environ. Microbiol.">
        <title>At the nexus of three kingdoms: the genome of the mycorrhizal fungus Gigaspora margarita provides insights into plant, endobacterial and fungal interactions.</title>
        <authorList>
            <person name="Venice F."/>
            <person name="Ghignone S."/>
            <person name="Salvioli di Fossalunga A."/>
            <person name="Amselem J."/>
            <person name="Novero M."/>
            <person name="Xianan X."/>
            <person name="Sedzielewska Toro K."/>
            <person name="Morin E."/>
            <person name="Lipzen A."/>
            <person name="Grigoriev I.V."/>
            <person name="Henrissat B."/>
            <person name="Martin F.M."/>
            <person name="Bonfante P."/>
        </authorList>
    </citation>
    <scope>NUCLEOTIDE SEQUENCE [LARGE SCALE GENOMIC DNA]</scope>
    <source>
        <strain evidence="4 5">BEG34</strain>
    </source>
</reference>
<organism evidence="4 5">
    <name type="scientific">Gigaspora margarita</name>
    <dbReference type="NCBI Taxonomy" id="4874"/>
    <lineage>
        <taxon>Eukaryota</taxon>
        <taxon>Fungi</taxon>
        <taxon>Fungi incertae sedis</taxon>
        <taxon>Mucoromycota</taxon>
        <taxon>Glomeromycotina</taxon>
        <taxon>Glomeromycetes</taxon>
        <taxon>Diversisporales</taxon>
        <taxon>Gigasporaceae</taxon>
        <taxon>Gigaspora</taxon>
    </lineage>
</organism>
<evidence type="ECO:0000256" key="2">
    <source>
        <dbReference type="SAM" id="Phobius"/>
    </source>
</evidence>
<evidence type="ECO:0000256" key="3">
    <source>
        <dbReference type="SAM" id="SignalP"/>
    </source>
</evidence>
<keyword evidence="2" id="KW-0812">Transmembrane</keyword>
<dbReference type="EMBL" id="WTPW01000720">
    <property type="protein sequence ID" value="KAF0485499.1"/>
    <property type="molecule type" value="Genomic_DNA"/>
</dbReference>
<feature type="compositionally biased region" description="Polar residues" evidence="1">
    <location>
        <begin position="292"/>
        <end position="301"/>
    </location>
</feature>
<dbReference type="Proteomes" id="UP000439903">
    <property type="component" value="Unassembled WGS sequence"/>
</dbReference>
<keyword evidence="2" id="KW-1133">Transmembrane helix</keyword>